<accession>A0A0A9GUA1</accession>
<reference evidence="1" key="2">
    <citation type="journal article" date="2015" name="Data Brief">
        <title>Shoot transcriptome of the giant reed, Arundo donax.</title>
        <authorList>
            <person name="Barrero R.A."/>
            <person name="Guerrero F.D."/>
            <person name="Moolhuijzen P."/>
            <person name="Goolsby J.A."/>
            <person name="Tidwell J."/>
            <person name="Bellgard S.E."/>
            <person name="Bellgard M.I."/>
        </authorList>
    </citation>
    <scope>NUCLEOTIDE SEQUENCE</scope>
    <source>
        <tissue evidence="1">Shoot tissue taken approximately 20 cm above the soil surface</tissue>
    </source>
</reference>
<proteinExistence type="predicted"/>
<organism evidence="1">
    <name type="scientific">Arundo donax</name>
    <name type="common">Giant reed</name>
    <name type="synonym">Donax arundinaceus</name>
    <dbReference type="NCBI Taxonomy" id="35708"/>
    <lineage>
        <taxon>Eukaryota</taxon>
        <taxon>Viridiplantae</taxon>
        <taxon>Streptophyta</taxon>
        <taxon>Embryophyta</taxon>
        <taxon>Tracheophyta</taxon>
        <taxon>Spermatophyta</taxon>
        <taxon>Magnoliopsida</taxon>
        <taxon>Liliopsida</taxon>
        <taxon>Poales</taxon>
        <taxon>Poaceae</taxon>
        <taxon>PACMAD clade</taxon>
        <taxon>Arundinoideae</taxon>
        <taxon>Arundineae</taxon>
        <taxon>Arundo</taxon>
    </lineage>
</organism>
<name>A0A0A9GUA1_ARUDO</name>
<evidence type="ECO:0000313" key="1">
    <source>
        <dbReference type="EMBL" id="JAE28117.1"/>
    </source>
</evidence>
<protein>
    <submittedName>
        <fullName evidence="1">Uncharacterized protein</fullName>
    </submittedName>
</protein>
<dbReference type="EMBL" id="GBRH01169779">
    <property type="protein sequence ID" value="JAE28117.1"/>
    <property type="molecule type" value="Transcribed_RNA"/>
</dbReference>
<sequence>MMYQIKRKIMLLKR</sequence>
<reference evidence="1" key="1">
    <citation type="submission" date="2014-09" db="EMBL/GenBank/DDBJ databases">
        <authorList>
            <person name="Magalhaes I.L.F."/>
            <person name="Oliveira U."/>
            <person name="Santos F.R."/>
            <person name="Vidigal T.H.D.A."/>
            <person name="Brescovit A.D."/>
            <person name="Santos A.J."/>
        </authorList>
    </citation>
    <scope>NUCLEOTIDE SEQUENCE</scope>
    <source>
        <tissue evidence="1">Shoot tissue taken approximately 20 cm above the soil surface</tissue>
    </source>
</reference>